<evidence type="ECO:0000256" key="1">
    <source>
        <dbReference type="SAM" id="SignalP"/>
    </source>
</evidence>
<evidence type="ECO:0000313" key="3">
    <source>
        <dbReference type="Proteomes" id="UP000053097"/>
    </source>
</evidence>
<accession>A0A026X3X1</accession>
<dbReference type="EMBL" id="KK107019">
    <property type="protein sequence ID" value="EZA62788.1"/>
    <property type="molecule type" value="Genomic_DNA"/>
</dbReference>
<feature type="signal peptide" evidence="1">
    <location>
        <begin position="1"/>
        <end position="15"/>
    </location>
</feature>
<name>A0A026X3X1_OOCBI</name>
<feature type="chain" id="PRO_5012429667" evidence="1">
    <location>
        <begin position="16"/>
        <end position="336"/>
    </location>
</feature>
<organism evidence="2 3">
    <name type="scientific">Ooceraea biroi</name>
    <name type="common">Clonal raider ant</name>
    <name type="synonym">Cerapachys biroi</name>
    <dbReference type="NCBI Taxonomy" id="2015173"/>
    <lineage>
        <taxon>Eukaryota</taxon>
        <taxon>Metazoa</taxon>
        <taxon>Ecdysozoa</taxon>
        <taxon>Arthropoda</taxon>
        <taxon>Hexapoda</taxon>
        <taxon>Insecta</taxon>
        <taxon>Pterygota</taxon>
        <taxon>Neoptera</taxon>
        <taxon>Endopterygota</taxon>
        <taxon>Hymenoptera</taxon>
        <taxon>Apocrita</taxon>
        <taxon>Aculeata</taxon>
        <taxon>Formicoidea</taxon>
        <taxon>Formicidae</taxon>
        <taxon>Dorylinae</taxon>
        <taxon>Ooceraea</taxon>
    </lineage>
</organism>
<proteinExistence type="predicted"/>
<dbReference type="Proteomes" id="UP000053097">
    <property type="component" value="Unassembled WGS sequence"/>
</dbReference>
<keyword evidence="3" id="KW-1185">Reference proteome</keyword>
<dbReference type="AlphaFoldDB" id="A0A026X3X1"/>
<keyword evidence="1" id="KW-0732">Signal</keyword>
<evidence type="ECO:0000313" key="2">
    <source>
        <dbReference type="EMBL" id="EZA62788.1"/>
    </source>
</evidence>
<sequence>MSLASISAFLPPSMARALTLLPSHLLISLYQFFTRELGATMIAFSMNALPCFNNVHNRVIHCNVLPRPISSAMIQPQSMHWARRDHAVVYVALRDVLQEPDPIIGTQVLRRQHVHGWVDLPVVQLTIDVDLALGDVPGKIGNRVSDVVVRHSENGDLRDGAVAALNSASALVDRSQVGVHVTWETTSTRHLFAGGRDLSQRFGIRGHVGEDDQHVLLALVRQELGRRQSETRRDDSLDRRVVGQIQEEAHVLHGAVLLEVLLEETSGLHVDTHRRKHDGEVVLVRVENRFSGHFHETCLTTDLRGDLWKRGKSSEILIRRNLTKISQRRIGLGSEI</sequence>
<gene>
    <name evidence="2" type="ORF">X777_07604</name>
</gene>
<reference evidence="2 3" key="1">
    <citation type="journal article" date="2014" name="Curr. Biol.">
        <title>The genome of the clonal raider ant Cerapachys biroi.</title>
        <authorList>
            <person name="Oxley P.R."/>
            <person name="Ji L."/>
            <person name="Fetter-Pruneda I."/>
            <person name="McKenzie S.K."/>
            <person name="Li C."/>
            <person name="Hu H."/>
            <person name="Zhang G."/>
            <person name="Kronauer D.J."/>
        </authorList>
    </citation>
    <scope>NUCLEOTIDE SEQUENCE [LARGE SCALE GENOMIC DNA]</scope>
</reference>
<protein>
    <submittedName>
        <fullName evidence="2">Uncharacterized protein</fullName>
    </submittedName>
</protein>